<dbReference type="AlphaFoldDB" id="A0A2X2Z9D6"/>
<dbReference type="STRING" id="445960.SAMN05421542_1328"/>
<dbReference type="EMBL" id="UAWB01000014">
    <property type="protein sequence ID" value="SQB47060.1"/>
    <property type="molecule type" value="Genomic_DNA"/>
</dbReference>
<evidence type="ECO:0000313" key="2">
    <source>
        <dbReference type="EMBL" id="SDI56783.1"/>
    </source>
</evidence>
<organism evidence="3 5">
    <name type="scientific">Chryseobacterium jejuense</name>
    <dbReference type="NCBI Taxonomy" id="445960"/>
    <lineage>
        <taxon>Bacteria</taxon>
        <taxon>Pseudomonadati</taxon>
        <taxon>Bacteroidota</taxon>
        <taxon>Flavobacteriia</taxon>
        <taxon>Flavobacteriales</taxon>
        <taxon>Weeksellaceae</taxon>
        <taxon>Chryseobacterium group</taxon>
        <taxon>Chryseobacterium</taxon>
    </lineage>
</organism>
<name>A0A2X2Z9D6_CHRJE</name>
<dbReference type="Proteomes" id="UP000251670">
    <property type="component" value="Unassembled WGS sequence"/>
</dbReference>
<accession>A0A2X2Z9D6</accession>
<keyword evidence="1" id="KW-0732">Signal</keyword>
<sequence length="227" mass="26256">MKKFCLSLFLLSATISTYAQAGNENVFMSSDKIFTLGGKRAKSGEYKIDGNPYTSSKNFEQVIIDGYSKNVQDLRYNAYADEMEYLDKKETYYADKTDGLTIVFPSLKKTYIVKHYTYMGNEKFGYLVLLSKKDAKYGLFRRERVELMQGEKSVSAFSKDANDYYAKEKDVYLVSKGNTYYKLPKNVDELSEDFSLDAKSVKEFTKSNKINFNKEEDLVKLFDFINK</sequence>
<dbReference type="Proteomes" id="UP000199426">
    <property type="component" value="Unassembled WGS sequence"/>
</dbReference>
<evidence type="ECO:0000313" key="5">
    <source>
        <dbReference type="Proteomes" id="UP000251670"/>
    </source>
</evidence>
<evidence type="ECO:0000313" key="3">
    <source>
        <dbReference type="EMBL" id="SQB47060.1"/>
    </source>
</evidence>
<dbReference type="RefSeq" id="WP_089734765.1">
    <property type="nucleotide sequence ID" value="NZ_FNEG01000002.1"/>
</dbReference>
<evidence type="ECO:0000256" key="1">
    <source>
        <dbReference type="SAM" id="SignalP"/>
    </source>
</evidence>
<feature type="signal peptide" evidence="1">
    <location>
        <begin position="1"/>
        <end position="21"/>
    </location>
</feature>
<proteinExistence type="predicted"/>
<evidence type="ECO:0000313" key="4">
    <source>
        <dbReference type="Proteomes" id="UP000199426"/>
    </source>
</evidence>
<feature type="chain" id="PRO_5016649967" evidence="1">
    <location>
        <begin position="22"/>
        <end position="227"/>
    </location>
</feature>
<dbReference type="EMBL" id="FNEG01000002">
    <property type="protein sequence ID" value="SDI56783.1"/>
    <property type="molecule type" value="Genomic_DNA"/>
</dbReference>
<gene>
    <name evidence="3" type="ORF">NCTC13492_04139</name>
    <name evidence="2" type="ORF">SAMN05421542_1328</name>
</gene>
<protein>
    <submittedName>
        <fullName evidence="3">Uncharacterized protein</fullName>
    </submittedName>
</protein>
<keyword evidence="4" id="KW-1185">Reference proteome</keyword>
<reference evidence="2 4" key="1">
    <citation type="submission" date="2016-10" db="EMBL/GenBank/DDBJ databases">
        <authorList>
            <person name="Varghese N."/>
            <person name="Submissions S."/>
        </authorList>
    </citation>
    <scope>NUCLEOTIDE SEQUENCE [LARGE SCALE GENOMIC DNA]</scope>
    <source>
        <strain evidence="2 4">DSM 19299</strain>
    </source>
</reference>
<reference evidence="3 5" key="2">
    <citation type="submission" date="2018-06" db="EMBL/GenBank/DDBJ databases">
        <authorList>
            <consortium name="Pathogen Informatics"/>
            <person name="Doyle S."/>
        </authorList>
    </citation>
    <scope>NUCLEOTIDE SEQUENCE [LARGE SCALE GENOMIC DNA]</scope>
    <source>
        <strain evidence="3 5">NCTC13492</strain>
    </source>
</reference>
<dbReference type="OrthoDB" id="978006at2"/>